<evidence type="ECO:0000259" key="3">
    <source>
        <dbReference type="Pfam" id="PF21678"/>
    </source>
</evidence>
<feature type="region of interest" description="Disordered" evidence="1">
    <location>
        <begin position="1137"/>
        <end position="1174"/>
    </location>
</feature>
<feature type="compositionally biased region" description="Low complexity" evidence="1">
    <location>
        <begin position="2568"/>
        <end position="2578"/>
    </location>
</feature>
<dbReference type="GO" id="GO:0006113">
    <property type="term" value="P:fermentation"/>
    <property type="evidence" value="ECO:0007669"/>
    <property type="project" value="InterPro"/>
</dbReference>
<feature type="region of interest" description="Disordered" evidence="1">
    <location>
        <begin position="183"/>
        <end position="220"/>
    </location>
</feature>
<keyword evidence="5" id="KW-1185">Reference proteome</keyword>
<dbReference type="InterPro" id="IPR048636">
    <property type="entry name" value="Csf1_N"/>
</dbReference>
<dbReference type="GO" id="GO:0016020">
    <property type="term" value="C:membrane"/>
    <property type="evidence" value="ECO:0007669"/>
    <property type="project" value="InterPro"/>
</dbReference>
<dbReference type="InterPro" id="IPR029636">
    <property type="entry name" value="Csf1"/>
</dbReference>
<feature type="compositionally biased region" description="Acidic residues" evidence="1">
    <location>
        <begin position="1206"/>
        <end position="1220"/>
    </location>
</feature>
<dbReference type="PANTHER" id="PTHR32085">
    <property type="entry name" value="PROTEIN CSF1"/>
    <property type="match status" value="1"/>
</dbReference>
<feature type="region of interest" description="Disordered" evidence="1">
    <location>
        <begin position="1187"/>
        <end position="1240"/>
    </location>
</feature>
<feature type="compositionally biased region" description="Acidic residues" evidence="1">
    <location>
        <begin position="1229"/>
        <end position="1240"/>
    </location>
</feature>
<comment type="caution">
    <text evidence="4">The sequence shown here is derived from an EMBL/GenBank/DDBJ whole genome shotgun (WGS) entry which is preliminary data.</text>
</comment>
<feature type="transmembrane region" description="Helical" evidence="2">
    <location>
        <begin position="39"/>
        <end position="60"/>
    </location>
</feature>
<keyword evidence="2" id="KW-0812">Transmembrane</keyword>
<evidence type="ECO:0000313" key="4">
    <source>
        <dbReference type="EMBL" id="KAF9519277.1"/>
    </source>
</evidence>
<name>A0A9P6DZA0_9AGAM</name>
<evidence type="ECO:0000256" key="1">
    <source>
        <dbReference type="SAM" id="MobiDB-lite"/>
    </source>
</evidence>
<feature type="region of interest" description="Disordered" evidence="1">
    <location>
        <begin position="2407"/>
        <end position="2426"/>
    </location>
</feature>
<protein>
    <recommendedName>
        <fullName evidence="3">Csf1 N-terminal domain-containing protein</fullName>
    </recommendedName>
</protein>
<dbReference type="EMBL" id="MU128919">
    <property type="protein sequence ID" value="KAF9519277.1"/>
    <property type="molecule type" value="Genomic_DNA"/>
</dbReference>
<reference evidence="4" key="1">
    <citation type="journal article" date="2020" name="Nat. Commun.">
        <title>Large-scale genome sequencing of mycorrhizal fungi provides insights into the early evolution of symbiotic traits.</title>
        <authorList>
            <person name="Miyauchi S."/>
            <person name="Kiss E."/>
            <person name="Kuo A."/>
            <person name="Drula E."/>
            <person name="Kohler A."/>
            <person name="Sanchez-Garcia M."/>
            <person name="Morin E."/>
            <person name="Andreopoulos B."/>
            <person name="Barry K.W."/>
            <person name="Bonito G."/>
            <person name="Buee M."/>
            <person name="Carver A."/>
            <person name="Chen C."/>
            <person name="Cichocki N."/>
            <person name="Clum A."/>
            <person name="Culley D."/>
            <person name="Crous P.W."/>
            <person name="Fauchery L."/>
            <person name="Girlanda M."/>
            <person name="Hayes R.D."/>
            <person name="Keri Z."/>
            <person name="LaButti K."/>
            <person name="Lipzen A."/>
            <person name="Lombard V."/>
            <person name="Magnuson J."/>
            <person name="Maillard F."/>
            <person name="Murat C."/>
            <person name="Nolan M."/>
            <person name="Ohm R.A."/>
            <person name="Pangilinan J."/>
            <person name="Pereira M.F."/>
            <person name="Perotto S."/>
            <person name="Peter M."/>
            <person name="Pfister S."/>
            <person name="Riley R."/>
            <person name="Sitrit Y."/>
            <person name="Stielow J.B."/>
            <person name="Szollosi G."/>
            <person name="Zifcakova L."/>
            <person name="Stursova M."/>
            <person name="Spatafora J.W."/>
            <person name="Tedersoo L."/>
            <person name="Vaario L.M."/>
            <person name="Yamada A."/>
            <person name="Yan M."/>
            <person name="Wang P."/>
            <person name="Xu J."/>
            <person name="Bruns T."/>
            <person name="Baldrian P."/>
            <person name="Vilgalys R."/>
            <person name="Dunand C."/>
            <person name="Henrissat B."/>
            <person name="Grigoriev I.V."/>
            <person name="Hibbett D."/>
            <person name="Nagy L.G."/>
            <person name="Martin F.M."/>
        </authorList>
    </citation>
    <scope>NUCLEOTIDE SEQUENCE</scope>
    <source>
        <strain evidence="4">UP504</strain>
    </source>
</reference>
<keyword evidence="2" id="KW-1133">Transmembrane helix</keyword>
<accession>A0A9P6DZA0</accession>
<dbReference type="PANTHER" id="PTHR32085:SF3">
    <property type="entry name" value="PROTEIN CSF1"/>
    <property type="match status" value="1"/>
</dbReference>
<sequence>MFVHRESSAFSVSTPTRLESRPVGMSLNATVTVQSSVNWLLIVLCVVVVIVASFFLFYWNRVLGWILGFIVRRLYWKKNNVWIEFDAIQFSLLAGRVFVKEFRYHSTNQSIRIVKCHITWRYWFWRTRGETDMGRIHFVGEDVNHKFKELPCRFKVAAEGVEWFIYNRTPAYDDIIKQMMPGLDEKSPPSPAQNKGLASVDTPDDKGTSPSPNEHPPQATVSRSVLQVVSRCFAIINAVGVGLVAQIPSLEWGNLLPIGIAIIRGAIVVGNDSTPTILIGDFKLATGTVGTSPSRSVYDLHKQLYAFKFEDAKIYTKINRDYESSMLDRGRDLLSEFHRKETATVVSPSTFFFRTFHDLAPRWFGTLRKRGAAPVHSRWQGLSRYYTQIDVNDREHSHEYARLSTLLETPILEVNYYSDVAGQVPENPRNIGMAGLETMDVGNGDLAPQWGIDIVIHGGQVNYGPWADRQRRALQDAFFPSTFQTRHPTAVRRPGETRIHVALKIFVELREEITLRVPIRESSKNWRYDAIDDLGPIKRTTRPFGWLDVRIGPNSSVNYVMSMVAHEQGYDNILQVHIDQLSVLSSVNQARFLAAESCRVLCEMPSPLQWNTDRQWMFDVSMSRPIIHLLRDHVTLITDLSKDWSTGPSADFNRFVPITYILKVAFKDIHLHLYVNDHNVIDFPLVDQQNSLLTLSGPSLHTEVSIPSTKYRPMSTSIPFAIEAPGLDVSLTHPSWNTHSVLGTPRTQSLGHIGLIRVDSSLTYFADVRSDCVDVFRCEIKARSVVFKAMGRAIRHFMIVRDNYFGGFTNFSTRAEYFTKKEINEVGDPIKLKYRPGKSNMFQVSLLLNIQDIIILLPQEINDCRAAVRVGLPELQLALSLHDYYMEMTLNTHPLQFSAIDDCSAMHNFDSVPRPQGASLSLNGIDINGNRLFGHPPQNATYLCLWEIELGALQGNISPVLLAALISASTAFGINFSDPLNSPSEGFILTFDPDVTFLKTRLKSLDIAWRMDDAAIRLALPNGVSYDANDLAGKEFRHVKSLVIPLVKAQCLLAQSNISQPPLSQEWLEVAAATFDIHLDLYDAPPGWREDALRQNLFVRAQDAPTRRAPFLYESGQSSDIGSYQRDHALVLPFITTPDPEEADSASFSESSSVSGASQVSPSEISTSSDHGISLLDRDEQLAQTRGKLLGKGGPGDPGRPINPFVDDDMSSGDESDSGDDTSLGSVSDPEESVVQDDGNDTYATAYRRILRRYRTAVSAEPFQLSSFIPENQGNKPFQPLFADDIDTKGMTSPSKYDPAIVATDARDNLHITLMRLQSRRQCEFLLTPLINDVINRIVHGQSNIAITMDQRLDQILIAYMDSGPGSKIPIPRMYVIDARLHLWRLSSWQMVKDSGSVDEDPRTASRLSSPTALCLAAVQIARGSCAGHALSNGLVQLHAAFRKMDVLLRTALPHQSTSVPSGHITVDSSSININLKPLGISVSPVLGDIECTITDVSPSVVLGISSAYMLCASAILMEMKAHKEQAAQARRLLIVKLLQYPKAAVPDPFSRAQVSFMVNSGRPKALRSDPSMAMIAMLRGCIRRIEPHDLREISLSMDQPTSTNLYSEVVRLLKERFDHDVVDIDLENVTNLSVLRLLFPDDTTTPSPTDQYPQSPPFLVSLQTHKLKFSLGDPLVPRTELQVGSVRIHVREGLRPLLGSNTSRTSTPVGTVDQRSRTVHIIASCSITQARWNILPSSLSFLRTLLRLKSDRPAPNTDLHMVSSRPRSLVVEIFLEVDEAEALASAQLLNFGMRATGLRVSTTGIVFSGLDPDSSMTGTPFSLSVQAGSRELTLQANATEELSVLGPERAKLASLSALGGEACMILDSSKLRGTVSLGGLKLSVPRSAIKLYRFITEWSAEYLPAYNTMFKGLLSGMDQSVPAPVELQSQTSPLFPKDIDLQASVRIVNVSLHIMHGTWLSWTLYRIMLFGKTPDLQTMSGGVEIPAQIIVLSAKPDGLGSVITEADSSVKLELPSFRVSGVLQYSTVQATITIDKFKLMLKPQYMDDILVVQQKFGQDFNDLVDIFTQTRRKTPSKAPSTPFVYHISGKLDGFSIGIQGPTCIQYLDSPLIRGRIRSTNPSGLQWRLEVSNLALSLVHDTSVARTRSTDREQYRSAYMVMDCLVHNESPQEAVGLQEMRHLTVSVDKIHALMMPAAIGELGNLVDYVQAEMLQRKEQRVLELQEMKKKTQHVMRSMESSNPPQAQQSPFGNRVISISLRRIGIVFPLSLKTTITALAPSTFASLEAEKAPAFLVTVQSLDFVTQRDETGNARMFGLAFQFVPRFDQNLPQHFQSDAHDKLNRMRYPNMSAEVHSRASATSRRMWIRADVSGFELDLAPSFPSYIFSLIDVYREGKEHFERFVPLTRDEPGDDQSGPTSSISPAYSALPTSDVRLSLEFQSGEVRFHGPNELHEMPNNSTTLPATVSDTGLRDFSQGLPVETDMFRLPTVTGWLEYHATPASRKIAPATDESTPSRLIFNTVIHSSKNTISPSILPFLTEITRHVENRLAQELPIPNTPQIRTPVGTTSSSTSLSSPSMMRAMEMTCSLRIDQSELEFTSLPDVNVSSGLHWKSGGFLLRVAPGAQETSLVCSVEGITASLRHGYLVDDCVNASARDLTLAITFSGPGKDMDHQINTLSVVANTQIEASVRFGRLQDILCFKAVWLDRIPVFEGLSKPAPSSVPDAPPLLSVPVPGKKSFATSVLVKIESLKVQVDLGQAITKLILELQPIVLRSHLTDTFSEVSFSCEHVDLHAVRAISGRLTIPRLTFETIRRRHDVQNATHSTVLELTIKSEELNVEAQYEGKRILLLRADPMEATVHDDWAPTRTDATPGDRQVKLHFAVEGGMIRAGARIMTVSELILVGGKVSTLIRSQKEGAARESQAYRATQTLKRPNPLSSMASAMLGSSRGKFRETDRADFLIIQHMNLKVMQIRLAIFNQADTRMTQFEVVEVQADLLRNVRSQEHVPFRDLNLALQSFEVRGGDMPAADKWLDYYPGAKVFTMPEMNISMQSTEHTEVKRLDYDFRSTFPRPKTKAGLQTLYIALDFHKYEQLIAMQNAFKDAVEKALSEVRRLEKRPGSIPPVKSELIPEIGVQPAVEGLGYLAKGNEPASPVTTNPSMTPSTSPVNVGIQGLTYHCNSQNIETPKLHQLGAASPDLETFKQWTNISIRDSLPAWIHEYATTPVEQVMKALLEVYIQQLKEVQRDNA</sequence>
<organism evidence="4 5">
    <name type="scientific">Hydnum rufescens UP504</name>
    <dbReference type="NCBI Taxonomy" id="1448309"/>
    <lineage>
        <taxon>Eukaryota</taxon>
        <taxon>Fungi</taxon>
        <taxon>Dikarya</taxon>
        <taxon>Basidiomycota</taxon>
        <taxon>Agaricomycotina</taxon>
        <taxon>Agaricomycetes</taxon>
        <taxon>Cantharellales</taxon>
        <taxon>Hydnaceae</taxon>
        <taxon>Hydnum</taxon>
    </lineage>
</organism>
<feature type="domain" description="Csf1 N-terminal" evidence="3">
    <location>
        <begin position="54"/>
        <end position="830"/>
    </location>
</feature>
<feature type="compositionally biased region" description="Low complexity" evidence="1">
    <location>
        <begin position="1145"/>
        <end position="1164"/>
    </location>
</feature>
<dbReference type="OrthoDB" id="10051416at2759"/>
<evidence type="ECO:0000256" key="2">
    <source>
        <dbReference type="SAM" id="Phobius"/>
    </source>
</evidence>
<feature type="region of interest" description="Disordered" evidence="1">
    <location>
        <begin position="2557"/>
        <end position="2578"/>
    </location>
</feature>
<gene>
    <name evidence="4" type="ORF">BS47DRAFT_86272</name>
</gene>
<evidence type="ECO:0000313" key="5">
    <source>
        <dbReference type="Proteomes" id="UP000886523"/>
    </source>
</evidence>
<dbReference type="Pfam" id="PF21678">
    <property type="entry name" value="Csf1_N"/>
    <property type="match status" value="1"/>
</dbReference>
<keyword evidence="2" id="KW-0472">Membrane</keyword>
<proteinExistence type="predicted"/>
<dbReference type="Proteomes" id="UP000886523">
    <property type="component" value="Unassembled WGS sequence"/>
</dbReference>